<accession>A0A0D2KK47</accession>
<protein>
    <submittedName>
        <fullName evidence="1">Uncharacterized protein</fullName>
    </submittedName>
</protein>
<dbReference type="EMBL" id="KN817656">
    <property type="protein sequence ID" value="KJA15042.1"/>
    <property type="molecule type" value="Genomic_DNA"/>
</dbReference>
<proteinExistence type="predicted"/>
<reference evidence="2" key="1">
    <citation type="submission" date="2014-04" db="EMBL/GenBank/DDBJ databases">
        <title>Evolutionary Origins and Diversification of the Mycorrhizal Mutualists.</title>
        <authorList>
            <consortium name="DOE Joint Genome Institute"/>
            <consortium name="Mycorrhizal Genomics Consortium"/>
            <person name="Kohler A."/>
            <person name="Kuo A."/>
            <person name="Nagy L.G."/>
            <person name="Floudas D."/>
            <person name="Copeland A."/>
            <person name="Barry K.W."/>
            <person name="Cichocki N."/>
            <person name="Veneault-Fourrey C."/>
            <person name="LaButti K."/>
            <person name="Lindquist E.A."/>
            <person name="Lipzen A."/>
            <person name="Lundell T."/>
            <person name="Morin E."/>
            <person name="Murat C."/>
            <person name="Riley R."/>
            <person name="Ohm R."/>
            <person name="Sun H."/>
            <person name="Tunlid A."/>
            <person name="Henrissat B."/>
            <person name="Grigoriev I.V."/>
            <person name="Hibbett D.S."/>
            <person name="Martin F."/>
        </authorList>
    </citation>
    <scope>NUCLEOTIDE SEQUENCE [LARGE SCALE GENOMIC DNA]</scope>
    <source>
        <strain evidence="2">FD-334 SS-4</strain>
    </source>
</reference>
<evidence type="ECO:0000313" key="2">
    <source>
        <dbReference type="Proteomes" id="UP000054270"/>
    </source>
</evidence>
<sequence>MPSRAGATWVRDVREVRSPLLTPAVATSRYPSRAPPAEDVFYDAHNAHDAFVRKDRTLFNALLLLRVEILRSMRVAGPLAALLNACGTQLRARAFEARCPTLSRRAYY</sequence>
<keyword evidence="2" id="KW-1185">Reference proteome</keyword>
<gene>
    <name evidence="1" type="ORF">HYPSUDRAFT_208216</name>
</gene>
<organism evidence="1 2">
    <name type="scientific">Hypholoma sublateritium (strain FD-334 SS-4)</name>
    <dbReference type="NCBI Taxonomy" id="945553"/>
    <lineage>
        <taxon>Eukaryota</taxon>
        <taxon>Fungi</taxon>
        <taxon>Dikarya</taxon>
        <taxon>Basidiomycota</taxon>
        <taxon>Agaricomycotina</taxon>
        <taxon>Agaricomycetes</taxon>
        <taxon>Agaricomycetidae</taxon>
        <taxon>Agaricales</taxon>
        <taxon>Agaricineae</taxon>
        <taxon>Strophariaceae</taxon>
        <taxon>Hypholoma</taxon>
    </lineage>
</organism>
<name>A0A0D2KK47_HYPSF</name>
<dbReference type="AlphaFoldDB" id="A0A0D2KK47"/>
<evidence type="ECO:0000313" key="1">
    <source>
        <dbReference type="EMBL" id="KJA15042.1"/>
    </source>
</evidence>
<dbReference type="Proteomes" id="UP000054270">
    <property type="component" value="Unassembled WGS sequence"/>
</dbReference>